<comment type="catalytic activity">
    <reaction evidence="7">
        <text>Preferential cleavage of Arg-|-Xaa bonds in small molecule substrates. Highly selective action to release kallidin (lysyl-bradykinin) from kininogen involves hydrolysis of Met-|-Xaa or Leu-|-Xaa.</text>
        <dbReference type="EC" id="3.4.21.35"/>
    </reaction>
</comment>
<keyword evidence="13" id="KW-1185">Reference proteome</keyword>
<keyword evidence="10" id="KW-0732">Signal</keyword>
<dbReference type="Proteomes" id="UP000558488">
    <property type="component" value="Unassembled WGS sequence"/>
</dbReference>
<dbReference type="InterPro" id="IPR001254">
    <property type="entry name" value="Trypsin_dom"/>
</dbReference>
<feature type="chain" id="PRO_5029794520" description="tissue kallikrein" evidence="10">
    <location>
        <begin position="20"/>
        <end position="255"/>
    </location>
</feature>
<reference evidence="12 13" key="1">
    <citation type="journal article" date="2020" name="Nature">
        <title>Six reference-quality genomes reveal evolution of bat adaptations.</title>
        <authorList>
            <person name="Jebb D."/>
            <person name="Huang Z."/>
            <person name="Pippel M."/>
            <person name="Hughes G.M."/>
            <person name="Lavrichenko K."/>
            <person name="Devanna P."/>
            <person name="Winkler S."/>
            <person name="Jermiin L.S."/>
            <person name="Skirmuntt E.C."/>
            <person name="Katzourakis A."/>
            <person name="Burkitt-Gray L."/>
            <person name="Ray D.A."/>
            <person name="Sullivan K.A.M."/>
            <person name="Roscito J.G."/>
            <person name="Kirilenko B.M."/>
            <person name="Davalos L.M."/>
            <person name="Corthals A.P."/>
            <person name="Power M.L."/>
            <person name="Jones G."/>
            <person name="Ransome R.D."/>
            <person name="Dechmann D.K.N."/>
            <person name="Locatelli A.G."/>
            <person name="Puechmaille S.J."/>
            <person name="Fedrigo O."/>
            <person name="Jarvis E.D."/>
            <person name="Hiller M."/>
            <person name="Vernes S.C."/>
            <person name="Myers E.W."/>
            <person name="Teeling E.C."/>
        </authorList>
    </citation>
    <scope>NUCLEOTIDE SEQUENCE [LARGE SCALE GENOMIC DNA]</scope>
    <source>
        <strain evidence="12">MPipKuh1</strain>
        <tissue evidence="12">Flight muscle</tissue>
    </source>
</reference>
<dbReference type="Pfam" id="PF00089">
    <property type="entry name" value="Trypsin"/>
    <property type="match status" value="1"/>
</dbReference>
<dbReference type="InterPro" id="IPR001314">
    <property type="entry name" value="Peptidase_S1A"/>
</dbReference>
<dbReference type="PANTHER" id="PTHR24271:SF45">
    <property type="entry name" value="KALLIKREIN-7"/>
    <property type="match status" value="1"/>
</dbReference>
<protein>
    <recommendedName>
        <fullName evidence="8">tissue kallikrein</fullName>
        <ecNumber evidence="8">3.4.21.35</ecNumber>
    </recommendedName>
</protein>
<evidence type="ECO:0000313" key="12">
    <source>
        <dbReference type="EMBL" id="KAF6270042.1"/>
    </source>
</evidence>
<keyword evidence="4 9" id="KW-0720">Serine protease</keyword>
<sequence>MAGALLQPLLLLLLSFALGSDGQAGKNSGDRIIEGVPCPRRSHPWQVALLKGNQLHCGGVLVNEEWVVTAAHCQMSDYNVYMGSFRLNSRRGQKIKATESFVHPAYSTQTHENDIMLVKLSEPAQLTSAVKKVNLPTQCDPAGTPCTVSGWGTITSPDVTFPSQLMCTNIRLISPQNCKKIYKDLLGKSMVCAGEPNSRTNACNGDSGGPLICQGTLQGLVSWGAFPCGQPNNPGVYTQVCKFTDWINETIKNNS</sequence>
<dbReference type="FunFam" id="2.40.10.10:FF:000021">
    <property type="entry name" value="Kallikrein 1"/>
    <property type="match status" value="1"/>
</dbReference>
<evidence type="ECO:0000256" key="7">
    <source>
        <dbReference type="ARBA" id="ARBA00036706"/>
    </source>
</evidence>
<dbReference type="GO" id="GO:0002803">
    <property type="term" value="P:positive regulation of antibacterial peptide production"/>
    <property type="evidence" value="ECO:0007669"/>
    <property type="project" value="TreeGrafter"/>
</dbReference>
<evidence type="ECO:0000256" key="8">
    <source>
        <dbReference type="ARBA" id="ARBA00039014"/>
    </source>
</evidence>
<evidence type="ECO:0000256" key="5">
    <source>
        <dbReference type="ARBA" id="ARBA00023145"/>
    </source>
</evidence>
<proteinExistence type="inferred from homology"/>
<dbReference type="InterPro" id="IPR018114">
    <property type="entry name" value="TRYPSIN_HIS"/>
</dbReference>
<dbReference type="GO" id="GO:0030141">
    <property type="term" value="C:secretory granule"/>
    <property type="evidence" value="ECO:0007669"/>
    <property type="project" value="TreeGrafter"/>
</dbReference>
<dbReference type="EMBL" id="JACAGB010000108">
    <property type="protein sequence ID" value="KAF6270042.1"/>
    <property type="molecule type" value="Genomic_DNA"/>
</dbReference>
<dbReference type="FunFam" id="2.40.10.10:FF:000010">
    <property type="entry name" value="Kallikrein related peptidase 11"/>
    <property type="match status" value="1"/>
</dbReference>
<comment type="similarity">
    <text evidence="1">Belongs to the peptidase S1 family. Snake venom subfamily.</text>
</comment>
<evidence type="ECO:0000256" key="1">
    <source>
        <dbReference type="ARBA" id="ARBA00009228"/>
    </source>
</evidence>
<dbReference type="EC" id="3.4.21.35" evidence="8"/>
<feature type="signal peptide" evidence="10">
    <location>
        <begin position="1"/>
        <end position="19"/>
    </location>
</feature>
<evidence type="ECO:0000259" key="11">
    <source>
        <dbReference type="PROSITE" id="PS50240"/>
    </source>
</evidence>
<feature type="domain" description="Peptidase S1" evidence="11">
    <location>
        <begin position="32"/>
        <end position="252"/>
    </location>
</feature>
<keyword evidence="2 9" id="KW-0645">Protease</keyword>
<evidence type="ECO:0000256" key="2">
    <source>
        <dbReference type="ARBA" id="ARBA00022670"/>
    </source>
</evidence>
<dbReference type="Gene3D" id="2.40.10.10">
    <property type="entry name" value="Trypsin-like serine proteases"/>
    <property type="match status" value="2"/>
</dbReference>
<evidence type="ECO:0000256" key="10">
    <source>
        <dbReference type="SAM" id="SignalP"/>
    </source>
</evidence>
<dbReference type="PRINTS" id="PR00722">
    <property type="entry name" value="CHYMOTRYPSIN"/>
</dbReference>
<dbReference type="PROSITE" id="PS50240">
    <property type="entry name" value="TRYPSIN_DOM"/>
    <property type="match status" value="1"/>
</dbReference>
<keyword evidence="3 9" id="KW-0378">Hydrolase</keyword>
<evidence type="ECO:0000256" key="9">
    <source>
        <dbReference type="RuleBase" id="RU363034"/>
    </source>
</evidence>
<accession>A0A7J7R1T4</accession>
<evidence type="ECO:0000256" key="3">
    <source>
        <dbReference type="ARBA" id="ARBA00022801"/>
    </source>
</evidence>
<name>A0A7J7R1T4_PIPKU</name>
<dbReference type="GO" id="GO:0006508">
    <property type="term" value="P:proteolysis"/>
    <property type="evidence" value="ECO:0007669"/>
    <property type="project" value="UniProtKB-KW"/>
</dbReference>
<dbReference type="CDD" id="cd00190">
    <property type="entry name" value="Tryp_SPc"/>
    <property type="match status" value="1"/>
</dbReference>
<dbReference type="SUPFAM" id="SSF50494">
    <property type="entry name" value="Trypsin-like serine proteases"/>
    <property type="match status" value="1"/>
</dbReference>
<evidence type="ECO:0000313" key="13">
    <source>
        <dbReference type="Proteomes" id="UP000558488"/>
    </source>
</evidence>
<dbReference type="OrthoDB" id="10061449at2759"/>
<comment type="caution">
    <text evidence="12">The sequence shown here is derived from an EMBL/GenBank/DDBJ whole genome shotgun (WGS) entry which is preliminary data.</text>
</comment>
<dbReference type="AlphaFoldDB" id="A0A7J7R1T4"/>
<dbReference type="PANTHER" id="PTHR24271">
    <property type="entry name" value="KALLIKREIN-RELATED"/>
    <property type="match status" value="1"/>
</dbReference>
<evidence type="ECO:0000256" key="6">
    <source>
        <dbReference type="ARBA" id="ARBA00023157"/>
    </source>
</evidence>
<gene>
    <name evidence="12" type="ORF">mPipKuh1_007296</name>
</gene>
<dbReference type="GO" id="GO:0004252">
    <property type="term" value="F:serine-type endopeptidase activity"/>
    <property type="evidence" value="ECO:0007669"/>
    <property type="project" value="UniProtKB-EC"/>
</dbReference>
<keyword evidence="5" id="KW-0865">Zymogen</keyword>
<dbReference type="InterPro" id="IPR043504">
    <property type="entry name" value="Peptidase_S1_PA_chymotrypsin"/>
</dbReference>
<dbReference type="PROSITE" id="PS00135">
    <property type="entry name" value="TRYPSIN_SER"/>
    <property type="match status" value="1"/>
</dbReference>
<evidence type="ECO:0000256" key="4">
    <source>
        <dbReference type="ARBA" id="ARBA00022825"/>
    </source>
</evidence>
<organism evidence="12 13">
    <name type="scientific">Pipistrellus kuhlii</name>
    <name type="common">Kuhl's pipistrelle</name>
    <dbReference type="NCBI Taxonomy" id="59472"/>
    <lineage>
        <taxon>Eukaryota</taxon>
        <taxon>Metazoa</taxon>
        <taxon>Chordata</taxon>
        <taxon>Craniata</taxon>
        <taxon>Vertebrata</taxon>
        <taxon>Euteleostomi</taxon>
        <taxon>Mammalia</taxon>
        <taxon>Eutheria</taxon>
        <taxon>Laurasiatheria</taxon>
        <taxon>Chiroptera</taxon>
        <taxon>Yangochiroptera</taxon>
        <taxon>Vespertilionidae</taxon>
        <taxon>Pipistrellus</taxon>
    </lineage>
</organism>
<dbReference type="InterPro" id="IPR033116">
    <property type="entry name" value="TRYPSIN_SER"/>
</dbReference>
<keyword evidence="6" id="KW-1015">Disulfide bond</keyword>
<dbReference type="InterPro" id="IPR009003">
    <property type="entry name" value="Peptidase_S1_PA"/>
</dbReference>
<dbReference type="SMART" id="SM00020">
    <property type="entry name" value="Tryp_SPc"/>
    <property type="match status" value="1"/>
</dbReference>
<dbReference type="PROSITE" id="PS00134">
    <property type="entry name" value="TRYPSIN_HIS"/>
    <property type="match status" value="1"/>
</dbReference>